<protein>
    <submittedName>
        <fullName evidence="9">Uncharacterized protein</fullName>
    </submittedName>
</protein>
<evidence type="ECO:0000259" key="7">
    <source>
        <dbReference type="Pfam" id="PF16531"/>
    </source>
</evidence>
<dbReference type="InterPro" id="IPR038558">
    <property type="entry name" value="SAS-6_N_sf"/>
</dbReference>
<accession>A0A182QQT1</accession>
<evidence type="ECO:0000256" key="5">
    <source>
        <dbReference type="ARBA" id="ARBA00023306"/>
    </source>
</evidence>
<dbReference type="AlphaFoldDB" id="A0A182QQT1"/>
<evidence type="ECO:0000256" key="4">
    <source>
        <dbReference type="ARBA" id="ARBA00023212"/>
    </source>
</evidence>
<evidence type="ECO:0000259" key="8">
    <source>
        <dbReference type="Pfam" id="PF22216"/>
    </source>
</evidence>
<dbReference type="Gene3D" id="2.170.210.20">
    <property type="entry name" value="Spindle assembly abnormal protein 6, N-terminal domain"/>
    <property type="match status" value="1"/>
</dbReference>
<dbReference type="PANTHER" id="PTHR44281:SF2">
    <property type="entry name" value="SPINDLE ASSEMBLY ABNORMAL PROTEIN 6 HOMOLOG"/>
    <property type="match status" value="1"/>
</dbReference>
<feature type="coiled-coil region" evidence="6">
    <location>
        <begin position="159"/>
        <end position="207"/>
    </location>
</feature>
<evidence type="ECO:0000313" key="10">
    <source>
        <dbReference type="Proteomes" id="UP000075886"/>
    </source>
</evidence>
<keyword evidence="5" id="KW-0131">Cell cycle</keyword>
<reference evidence="9" key="2">
    <citation type="submission" date="2020-05" db="UniProtKB">
        <authorList>
            <consortium name="EnsemblMetazoa"/>
        </authorList>
    </citation>
    <scope>IDENTIFICATION</scope>
    <source>
        <strain evidence="9">FAR1</strain>
    </source>
</reference>
<organism evidence="9 10">
    <name type="scientific">Anopheles farauti</name>
    <dbReference type="NCBI Taxonomy" id="69004"/>
    <lineage>
        <taxon>Eukaryota</taxon>
        <taxon>Metazoa</taxon>
        <taxon>Ecdysozoa</taxon>
        <taxon>Arthropoda</taxon>
        <taxon>Hexapoda</taxon>
        <taxon>Insecta</taxon>
        <taxon>Pterygota</taxon>
        <taxon>Neoptera</taxon>
        <taxon>Endopterygota</taxon>
        <taxon>Diptera</taxon>
        <taxon>Nematocera</taxon>
        <taxon>Culicoidea</taxon>
        <taxon>Culicidae</taxon>
        <taxon>Anophelinae</taxon>
        <taxon>Anopheles</taxon>
    </lineage>
</organism>
<dbReference type="GO" id="GO:0005813">
    <property type="term" value="C:centrosome"/>
    <property type="evidence" value="ECO:0007669"/>
    <property type="project" value="UniProtKB-SubCell"/>
</dbReference>
<dbReference type="Pfam" id="PF16531">
    <property type="entry name" value="SAS-6_N"/>
    <property type="match status" value="1"/>
</dbReference>
<dbReference type="GO" id="GO:0005814">
    <property type="term" value="C:centriole"/>
    <property type="evidence" value="ECO:0007669"/>
    <property type="project" value="TreeGrafter"/>
</dbReference>
<evidence type="ECO:0000313" key="9">
    <source>
        <dbReference type="EnsemblMetazoa" id="AFAF015027-PA"/>
    </source>
</evidence>
<evidence type="ECO:0000256" key="2">
    <source>
        <dbReference type="ARBA" id="ARBA00022490"/>
    </source>
</evidence>
<proteinExistence type="predicted"/>
<dbReference type="STRING" id="69004.A0A182QQT1"/>
<dbReference type="InterPro" id="IPR053997">
    <property type="entry name" value="SAS-6_C_CC"/>
</dbReference>
<dbReference type="InterPro" id="IPR032396">
    <property type="entry name" value="SAS-6_N"/>
</dbReference>
<evidence type="ECO:0000256" key="3">
    <source>
        <dbReference type="ARBA" id="ARBA00023054"/>
    </source>
</evidence>
<evidence type="ECO:0000256" key="6">
    <source>
        <dbReference type="SAM" id="Coils"/>
    </source>
</evidence>
<keyword evidence="3 6" id="KW-0175">Coiled coil</keyword>
<dbReference type="GO" id="GO:0007099">
    <property type="term" value="P:centriole replication"/>
    <property type="evidence" value="ECO:0007669"/>
    <property type="project" value="TreeGrafter"/>
</dbReference>
<sequence>MLKGIQMDDKFIDNHLRRCVKVLFPIVPLRVNIESVGLRKPQMFYMIVEKIDMQNLIQIRMTQVNDHSQMFISTIDNAGYEQIRVEQSLHVSFQGFIDHLIKILDSCKREELHLALVAENGRHSLQIFEKSSFKNLTHLFLSMDSASTESILFHINQSLQVLQEQANAYSSQIQQYQYEMSAKNDTIDKLKGEITSLNGKLIEQENRIFARNTEEVNRLHQTIKSLNECKDSEEKRLKAIISSLQEKIDQLTKDVYERTERMVQETKRFEAIREDNLRFRSQNSQLKEDLERLQANIASQQNRESRSESTVSELKRQMAEMQGQLKLIEKQRSELEVELEAEKNICHTKKHALQLTTDELAHASTVINNLNKENMKLKSKIDLRTEIAMRQEKLILEKEKQLKELSSTVSAIEQEHIRNRSSNEEYAETVKRIKETTDILEEKYRRSKYN</sequence>
<keyword evidence="2" id="KW-0963">Cytoplasm</keyword>
<reference evidence="10" key="1">
    <citation type="submission" date="2014-01" db="EMBL/GenBank/DDBJ databases">
        <title>The Genome Sequence of Anopheles farauti FAR1 (V2).</title>
        <authorList>
            <consortium name="The Broad Institute Genomics Platform"/>
            <person name="Neafsey D.E."/>
            <person name="Besansky N."/>
            <person name="Howell P."/>
            <person name="Walton C."/>
            <person name="Young S.K."/>
            <person name="Zeng Q."/>
            <person name="Gargeya S."/>
            <person name="Fitzgerald M."/>
            <person name="Haas B."/>
            <person name="Abouelleil A."/>
            <person name="Allen A.W."/>
            <person name="Alvarado L."/>
            <person name="Arachchi H.M."/>
            <person name="Berlin A.M."/>
            <person name="Chapman S.B."/>
            <person name="Gainer-Dewar J."/>
            <person name="Goldberg J."/>
            <person name="Griggs A."/>
            <person name="Gujja S."/>
            <person name="Hansen M."/>
            <person name="Howarth C."/>
            <person name="Imamovic A."/>
            <person name="Ireland A."/>
            <person name="Larimer J."/>
            <person name="McCowan C."/>
            <person name="Murphy C."/>
            <person name="Pearson M."/>
            <person name="Poon T.W."/>
            <person name="Priest M."/>
            <person name="Roberts A."/>
            <person name="Saif S."/>
            <person name="Shea T."/>
            <person name="Sisk P."/>
            <person name="Sykes S."/>
            <person name="Wortman J."/>
            <person name="Nusbaum C."/>
            <person name="Birren B."/>
        </authorList>
    </citation>
    <scope>NUCLEOTIDE SEQUENCE [LARGE SCALE GENOMIC DNA]</scope>
    <source>
        <strain evidence="10">FAR1</strain>
    </source>
</reference>
<dbReference type="PANTHER" id="PTHR44281">
    <property type="entry name" value="SPINDLE ASSEMBLY ABNORMAL PROTEIN 6 HOMOLOG"/>
    <property type="match status" value="1"/>
</dbReference>
<keyword evidence="4" id="KW-0206">Cytoskeleton</keyword>
<feature type="domain" description="Spindle assembly abnormal protein 6 N-terminal" evidence="7">
    <location>
        <begin position="34"/>
        <end position="143"/>
    </location>
</feature>
<dbReference type="VEuPathDB" id="VectorBase:AFAF015027"/>
<comment type="subcellular location">
    <subcellularLocation>
        <location evidence="1">Cytoplasm</location>
        <location evidence="1">Cytoskeleton</location>
        <location evidence="1">Microtubule organizing center</location>
        <location evidence="1">Centrosome</location>
    </subcellularLocation>
</comment>
<name>A0A182QQT1_9DIPT</name>
<dbReference type="EMBL" id="AXCN02002216">
    <property type="status" value="NOT_ANNOTATED_CDS"/>
    <property type="molecule type" value="Genomic_DNA"/>
</dbReference>
<feature type="coiled-coil region" evidence="6">
    <location>
        <begin position="234"/>
        <end position="443"/>
    </location>
</feature>
<dbReference type="Pfam" id="PF22216">
    <property type="entry name" value="Sas-6_C_CC"/>
    <property type="match status" value="1"/>
</dbReference>
<dbReference type="Proteomes" id="UP000075886">
    <property type="component" value="Unassembled WGS sequence"/>
</dbReference>
<keyword evidence="10" id="KW-1185">Reference proteome</keyword>
<dbReference type="EnsemblMetazoa" id="AFAF015027-RA">
    <property type="protein sequence ID" value="AFAF015027-PA"/>
    <property type="gene ID" value="AFAF015027"/>
</dbReference>
<feature type="domain" description="SAS-6 C-terminal coiled coil" evidence="8">
    <location>
        <begin position="151"/>
        <end position="203"/>
    </location>
</feature>
<evidence type="ECO:0000256" key="1">
    <source>
        <dbReference type="ARBA" id="ARBA00004300"/>
    </source>
</evidence>